<dbReference type="EMBL" id="SODD01000036">
    <property type="protein sequence ID" value="TDW14631.1"/>
    <property type="molecule type" value="Genomic_DNA"/>
</dbReference>
<protein>
    <recommendedName>
        <fullName evidence="7">Amidophosphoribosyltransferase</fullName>
        <shortName evidence="7">ATase</shortName>
        <ecNumber evidence="7">2.4.2.14</ecNumber>
    </recommendedName>
    <alternativeName>
        <fullName evidence="7">Glutamine phosphoribosylpyrophosphate amidotransferase</fullName>
        <shortName evidence="7">GPATase</shortName>
    </alternativeName>
</protein>
<dbReference type="UniPathway" id="UPA00074">
    <property type="reaction ID" value="UER00124"/>
</dbReference>
<evidence type="ECO:0000256" key="6">
    <source>
        <dbReference type="ARBA" id="ARBA00022962"/>
    </source>
</evidence>
<dbReference type="PIRSF" id="PIRSF000485">
    <property type="entry name" value="Amd_phspho_trans"/>
    <property type="match status" value="1"/>
</dbReference>
<evidence type="ECO:0000256" key="7">
    <source>
        <dbReference type="HAMAP-Rule" id="MF_01931"/>
    </source>
</evidence>
<evidence type="ECO:0000256" key="2">
    <source>
        <dbReference type="ARBA" id="ARBA00010138"/>
    </source>
</evidence>
<feature type="binding site" evidence="7 11">
    <location>
        <position position="450"/>
    </location>
    <ligand>
        <name>[4Fe-4S] cluster</name>
        <dbReference type="ChEBI" id="CHEBI:49883"/>
    </ligand>
</feature>
<dbReference type="InterPro" id="IPR017932">
    <property type="entry name" value="GATase_2_dom"/>
</dbReference>
<comment type="cofactor">
    <cofactor evidence="7 11">
        <name>[4Fe-4S] cluster</name>
        <dbReference type="ChEBI" id="CHEBI:49883"/>
    </cofactor>
    <text evidence="7 11">Binds 1 [4Fe-4S] cluster per subunit.</text>
</comment>
<dbReference type="CDD" id="cd00715">
    <property type="entry name" value="GPATase_N"/>
    <property type="match status" value="1"/>
</dbReference>
<dbReference type="GO" id="GO:0006189">
    <property type="term" value="P:'de novo' IMP biosynthetic process"/>
    <property type="evidence" value="ECO:0007669"/>
    <property type="project" value="UniProtKB-UniRule"/>
</dbReference>
<evidence type="ECO:0000256" key="5">
    <source>
        <dbReference type="ARBA" id="ARBA00022755"/>
    </source>
</evidence>
<dbReference type="RefSeq" id="WP_134170570.1">
    <property type="nucleotide sequence ID" value="NZ_SODD01000036.1"/>
</dbReference>
<dbReference type="InterPro" id="IPR029055">
    <property type="entry name" value="Ntn_hydrolases_N"/>
</dbReference>
<evidence type="ECO:0000256" key="1">
    <source>
        <dbReference type="ARBA" id="ARBA00005209"/>
    </source>
</evidence>
<keyword evidence="6 7" id="KW-0315">Glutamine amidotransferase</keyword>
<feature type="binding site" evidence="7 11">
    <location>
        <position position="453"/>
    </location>
    <ligand>
        <name>[4Fe-4S] cluster</name>
        <dbReference type="ChEBI" id="CHEBI:49883"/>
    </ligand>
</feature>
<accession>A0A4R7ZEG3</accession>
<evidence type="ECO:0000256" key="11">
    <source>
        <dbReference type="PIRSR" id="PIRSR000485-3"/>
    </source>
</evidence>
<feature type="binding site" evidence="7 10">
    <location>
        <position position="365"/>
    </location>
    <ligand>
        <name>Mg(2+)</name>
        <dbReference type="ChEBI" id="CHEBI:18420"/>
    </ligand>
</feature>
<reference evidence="13 14" key="1">
    <citation type="submission" date="2019-03" db="EMBL/GenBank/DDBJ databases">
        <title>Genomic Encyclopedia of Type Strains, Phase IV (KMG-IV): sequencing the most valuable type-strain genomes for metagenomic binning, comparative biology and taxonomic classification.</title>
        <authorList>
            <person name="Goeker M."/>
        </authorList>
    </citation>
    <scope>NUCLEOTIDE SEQUENCE [LARGE SCALE GENOMIC DNA]</scope>
    <source>
        <strain evidence="13 14">DSM 28867</strain>
    </source>
</reference>
<dbReference type="InterPro" id="IPR035584">
    <property type="entry name" value="PurF_N"/>
</dbReference>
<evidence type="ECO:0000256" key="9">
    <source>
        <dbReference type="PIRSR" id="PIRSR000485-1"/>
    </source>
</evidence>
<dbReference type="Pfam" id="PF00156">
    <property type="entry name" value="Pribosyltran"/>
    <property type="match status" value="1"/>
</dbReference>
<evidence type="ECO:0000256" key="8">
    <source>
        <dbReference type="PIRNR" id="PIRNR000485"/>
    </source>
</evidence>
<keyword evidence="7 10" id="KW-0479">Metal-binding</keyword>
<dbReference type="InterPro" id="IPR000836">
    <property type="entry name" value="PRTase_dom"/>
</dbReference>
<dbReference type="PROSITE" id="PS51278">
    <property type="entry name" value="GATASE_TYPE_2"/>
    <property type="match status" value="1"/>
</dbReference>
<gene>
    <name evidence="7" type="primary">purF</name>
    <name evidence="13" type="ORF">EDD63_1364</name>
</gene>
<keyword evidence="14" id="KW-1185">Reference proteome</keyword>
<organism evidence="13 14">
    <name type="scientific">Breznakia blatticola</name>
    <dbReference type="NCBI Taxonomy" id="1754012"/>
    <lineage>
        <taxon>Bacteria</taxon>
        <taxon>Bacillati</taxon>
        <taxon>Bacillota</taxon>
        <taxon>Erysipelotrichia</taxon>
        <taxon>Erysipelotrichales</taxon>
        <taxon>Erysipelotrichaceae</taxon>
        <taxon>Breznakia</taxon>
    </lineage>
</organism>
<comment type="function">
    <text evidence="7">Catalyzes the formation of phosphoribosylamine from phosphoribosylpyrophosphate (PRPP) and glutamine.</text>
</comment>
<dbReference type="EC" id="2.4.2.14" evidence="7"/>
<evidence type="ECO:0000259" key="12">
    <source>
        <dbReference type="PROSITE" id="PS51278"/>
    </source>
</evidence>
<evidence type="ECO:0000313" key="13">
    <source>
        <dbReference type="EMBL" id="TDW14631.1"/>
    </source>
</evidence>
<evidence type="ECO:0000256" key="4">
    <source>
        <dbReference type="ARBA" id="ARBA00022679"/>
    </source>
</evidence>
<dbReference type="CDD" id="cd06223">
    <property type="entry name" value="PRTases_typeI"/>
    <property type="match status" value="1"/>
</dbReference>
<comment type="pathway">
    <text evidence="1 7 8">Purine metabolism; IMP biosynthesis via de novo pathway; N(1)-(5-phospho-D-ribosyl)glycinamide from 5-phospho-alpha-D-ribose 1-diphosphate: step 1/2.</text>
</comment>
<feature type="binding site" evidence="7 11">
    <location>
        <position position="401"/>
    </location>
    <ligand>
        <name>[4Fe-4S] cluster</name>
        <dbReference type="ChEBI" id="CHEBI:49883"/>
    </ligand>
</feature>
<dbReference type="SUPFAM" id="SSF56235">
    <property type="entry name" value="N-terminal nucleophile aminohydrolases (Ntn hydrolases)"/>
    <property type="match status" value="1"/>
</dbReference>
<dbReference type="GO" id="GO:0004044">
    <property type="term" value="F:amidophosphoribosyltransferase activity"/>
    <property type="evidence" value="ECO:0007669"/>
    <property type="project" value="UniProtKB-UniRule"/>
</dbReference>
<feature type="active site" description="Nucleophile" evidence="7 9">
    <location>
        <position position="17"/>
    </location>
</feature>
<dbReference type="NCBIfam" id="TIGR01134">
    <property type="entry name" value="purF"/>
    <property type="match status" value="1"/>
</dbReference>
<keyword evidence="7 11" id="KW-0408">Iron</keyword>
<dbReference type="AlphaFoldDB" id="A0A4R7ZEG3"/>
<feature type="binding site" evidence="7 10">
    <location>
        <position position="302"/>
    </location>
    <ligand>
        <name>Mg(2+)</name>
        <dbReference type="ChEBI" id="CHEBI:18420"/>
    </ligand>
</feature>
<comment type="caution">
    <text evidence="13">The sequence shown here is derived from an EMBL/GenBank/DDBJ whole genome shotgun (WGS) entry which is preliminary data.</text>
</comment>
<feature type="binding site" evidence="7 10">
    <location>
        <position position="364"/>
    </location>
    <ligand>
        <name>Mg(2+)</name>
        <dbReference type="ChEBI" id="CHEBI:18420"/>
    </ligand>
</feature>
<dbReference type="InterPro" id="IPR005854">
    <property type="entry name" value="PurF"/>
</dbReference>
<dbReference type="Gene3D" id="3.40.50.2020">
    <property type="match status" value="1"/>
</dbReference>
<keyword evidence="5 7" id="KW-0658">Purine biosynthesis</keyword>
<dbReference type="Gene3D" id="3.60.20.10">
    <property type="entry name" value="Glutamine Phosphoribosylpyrophosphate, subunit 1, domain 1"/>
    <property type="match status" value="1"/>
</dbReference>
<dbReference type="Pfam" id="PF13537">
    <property type="entry name" value="GATase_7"/>
    <property type="match status" value="1"/>
</dbReference>
<dbReference type="GO" id="GO:0000287">
    <property type="term" value="F:magnesium ion binding"/>
    <property type="evidence" value="ECO:0007669"/>
    <property type="project" value="UniProtKB-UniRule"/>
</dbReference>
<dbReference type="SUPFAM" id="SSF53271">
    <property type="entry name" value="PRTase-like"/>
    <property type="match status" value="1"/>
</dbReference>
<name>A0A4R7ZEG3_9FIRM</name>
<dbReference type="Proteomes" id="UP000294743">
    <property type="component" value="Unassembled WGS sequence"/>
</dbReference>
<feature type="binding site" evidence="7 11">
    <location>
        <position position="251"/>
    </location>
    <ligand>
        <name>[4Fe-4S] cluster</name>
        <dbReference type="ChEBI" id="CHEBI:49883"/>
    </ligand>
</feature>
<dbReference type="OrthoDB" id="9801213at2"/>
<keyword evidence="4 7" id="KW-0808">Transferase</keyword>
<proteinExistence type="inferred from homology"/>
<comment type="similarity">
    <text evidence="2 7 8">In the C-terminal section; belongs to the purine/pyrimidine phosphoribosyltransferase family.</text>
</comment>
<comment type="cofactor">
    <cofactor evidence="7 10">
        <name>Mg(2+)</name>
        <dbReference type="ChEBI" id="CHEBI:18420"/>
    </cofactor>
    <text evidence="7 10">Binds 1 Mg(2+) ion per subunit.</text>
</comment>
<evidence type="ECO:0000313" key="14">
    <source>
        <dbReference type="Proteomes" id="UP000294743"/>
    </source>
</evidence>
<evidence type="ECO:0000256" key="10">
    <source>
        <dbReference type="PIRSR" id="PIRSR000485-2"/>
    </source>
</evidence>
<dbReference type="GO" id="GO:0051539">
    <property type="term" value="F:4 iron, 4 sulfur cluster binding"/>
    <property type="evidence" value="ECO:0007669"/>
    <property type="project" value="UniProtKB-KW"/>
</dbReference>
<keyword evidence="7" id="KW-0004">4Fe-4S</keyword>
<dbReference type="GO" id="GO:0009113">
    <property type="term" value="P:purine nucleobase biosynthetic process"/>
    <property type="evidence" value="ECO:0007669"/>
    <property type="project" value="UniProtKB-UniRule"/>
</dbReference>
<dbReference type="HAMAP" id="MF_01931">
    <property type="entry name" value="PurF"/>
    <property type="match status" value="1"/>
</dbReference>
<keyword evidence="3 7" id="KW-0328">Glycosyltransferase</keyword>
<comment type="catalytic activity">
    <reaction evidence="7 8">
        <text>5-phospho-beta-D-ribosylamine + L-glutamate + diphosphate = 5-phospho-alpha-D-ribose 1-diphosphate + L-glutamine + H2O</text>
        <dbReference type="Rhea" id="RHEA:14905"/>
        <dbReference type="ChEBI" id="CHEBI:15377"/>
        <dbReference type="ChEBI" id="CHEBI:29985"/>
        <dbReference type="ChEBI" id="CHEBI:33019"/>
        <dbReference type="ChEBI" id="CHEBI:58017"/>
        <dbReference type="ChEBI" id="CHEBI:58359"/>
        <dbReference type="ChEBI" id="CHEBI:58681"/>
        <dbReference type="EC" id="2.4.2.14"/>
    </reaction>
</comment>
<dbReference type="PANTHER" id="PTHR11907">
    <property type="entry name" value="AMIDOPHOSPHORIBOSYLTRANSFERASE"/>
    <property type="match status" value="1"/>
</dbReference>
<feature type="domain" description="Glutamine amidotransferase type-2" evidence="12">
    <location>
        <begin position="17"/>
        <end position="235"/>
    </location>
</feature>
<keyword evidence="7 11" id="KW-0411">Iron-sulfur</keyword>
<sequence length="476" mass="53092">MLDEKQYFLNGKINEECGVFGVFNVKDAAALTYFGLHALQHRGQEASGIATSNKKEIKCIKGKGLLTDTFNSQTLKQLKGVHAVGHVRYSTAGGNEIENVQPIMVRSHKGHFAISHNGNIVNAKELKEEMENNGSIFQGTSDTEVIGHLIQREREGTFEEKIIKAVQHLEGAFAFCVMRENCMYAVRDKNGLRPMSVAKVDDGWVVSSESCAFDIVNGKDEFDIEPGQIIKFDYDGIKKIQYTDKTQKKMCAMEYIYFSRPDSSIEGINVHTARRLSGRMLAKIDKEQGGIEADIVVGVPDSSLSAAIGYAEESGLPYELGLIKNRYVGRTFIQPTQKQRERGVRMKLSAVRDIVKGKRIMLIDDSIVRGTTSRRIIQLLKEAGASEVHVRIGSPAITHPCFYGVDTSSRKELISAKMDANEVCEFIQADSLKFLEIPEMMEAFETEDLCVACFNGKYPTDLYDLGEQLEEELANE</sequence>
<keyword evidence="7 10" id="KW-0460">Magnesium</keyword>
<dbReference type="InterPro" id="IPR029057">
    <property type="entry name" value="PRTase-like"/>
</dbReference>
<evidence type="ECO:0000256" key="3">
    <source>
        <dbReference type="ARBA" id="ARBA00022676"/>
    </source>
</evidence>